<dbReference type="PANTHER" id="PTHR34153">
    <property type="entry name" value="SI:CH211-262H13.3-RELATED-RELATED"/>
    <property type="match status" value="1"/>
</dbReference>
<dbReference type="HOGENOM" id="CLU_135244_0_0_1"/>
<dbReference type="AlphaFoldDB" id="A0JI78"/>
<evidence type="ECO:0000259" key="1">
    <source>
        <dbReference type="Pfam" id="PF16064"/>
    </source>
</evidence>
<dbReference type="InterPro" id="IPR032071">
    <property type="entry name" value="DUF4806"/>
</dbReference>
<name>A0JI78_SCHMA</name>
<protein>
    <submittedName>
        <fullName evidence="2">PrA2 protein</fullName>
    </submittedName>
</protein>
<accession>A0JI78</accession>
<reference evidence="2" key="1">
    <citation type="journal article" date="2006" name="BMC Evol. Biol.">
        <title>SmTRC1, a novel Schistosoma mansoni DNA transposon, discloses new families of animal and fungi transposons belonging to the CACTA superfamily.</title>
        <authorList>
            <person name="DeMarco R."/>
            <person name="Venancio T.M."/>
            <person name="Verjovski-Almeida S."/>
        </authorList>
    </citation>
    <scope>NUCLEOTIDE SEQUENCE</scope>
</reference>
<organism evidence="2">
    <name type="scientific">Schistosoma mansoni</name>
    <name type="common">Blood fluke</name>
    <dbReference type="NCBI Taxonomy" id="6183"/>
    <lineage>
        <taxon>Eukaryota</taxon>
        <taxon>Metazoa</taxon>
        <taxon>Spiralia</taxon>
        <taxon>Lophotrochozoa</taxon>
        <taxon>Platyhelminthes</taxon>
        <taxon>Trematoda</taxon>
        <taxon>Digenea</taxon>
        <taxon>Strigeidida</taxon>
        <taxon>Schistosomatoidea</taxon>
        <taxon>Schistosomatidae</taxon>
        <taxon>Schistosoma</taxon>
    </lineage>
</organism>
<dbReference type="Pfam" id="PF16064">
    <property type="entry name" value="DUF4806"/>
    <property type="match status" value="1"/>
</dbReference>
<sequence>MQNNDLPEENWSMFKCSIVHKCESLKSANELLAALQVCYATDENYPPDETTLPLNTDKQKRSALKRKESFLYNSVDMDVAEMQAGNSRVQYPKLRMFENVASPIANSTQLDSSPSTSEDKNLTAQIYTLLLKVSASISELNTNMKLVLSRFTDRQDPRQFDCGLSSQQFPLSSEEELGTLDACLEQKDVRDRFMAMLTRLMDDDPKTSMRYILSYITKPEVAINFTLLGTSSKRAIQKCRFYDCVRSALTNRFLSSSINEKDLAKLYDMATQSYFHDMRDRVQKRHRRNKEHVQSSVFKDITNSQELFDSP</sequence>
<dbReference type="PANTHER" id="PTHR34153:SF2">
    <property type="entry name" value="SI:CH211-262H13.3-RELATED"/>
    <property type="match status" value="1"/>
</dbReference>
<proteinExistence type="evidence at transcript level"/>
<evidence type="ECO:0000313" key="2">
    <source>
        <dbReference type="EMBL" id="CAK26791.1"/>
    </source>
</evidence>
<dbReference type="EMBL" id="AM268209">
    <property type="protein sequence ID" value="CAK26791.1"/>
    <property type="molecule type" value="mRNA"/>
</dbReference>
<feature type="domain" description="DUF4806" evidence="1">
    <location>
        <begin position="165"/>
        <end position="245"/>
    </location>
</feature>